<keyword evidence="7" id="KW-0597">Phosphoprotein</keyword>
<keyword evidence="11" id="KW-0007">Acetylation</keyword>
<evidence type="ECO:0000256" key="1">
    <source>
        <dbReference type="ARBA" id="ARBA00002920"/>
    </source>
</evidence>
<organism evidence="18 19">
    <name type="scientific">Venturia inaequalis</name>
    <name type="common">Apple scab fungus</name>
    <dbReference type="NCBI Taxonomy" id="5025"/>
    <lineage>
        <taxon>Eukaryota</taxon>
        <taxon>Fungi</taxon>
        <taxon>Dikarya</taxon>
        <taxon>Ascomycota</taxon>
        <taxon>Pezizomycotina</taxon>
        <taxon>Dothideomycetes</taxon>
        <taxon>Pleosporomycetidae</taxon>
        <taxon>Venturiales</taxon>
        <taxon>Venturiaceae</taxon>
        <taxon>Venturia</taxon>
    </lineage>
</organism>
<keyword evidence="12" id="KW-0496">Mitochondrion</keyword>
<evidence type="ECO:0000256" key="4">
    <source>
        <dbReference type="ARBA" id="ARBA00011790"/>
    </source>
</evidence>
<evidence type="ECO:0000256" key="2">
    <source>
        <dbReference type="ARBA" id="ARBA00004443"/>
    </source>
</evidence>
<gene>
    <name evidence="18" type="ORF">EG328_000153</name>
</gene>
<dbReference type="GO" id="GO:0005743">
    <property type="term" value="C:mitochondrial inner membrane"/>
    <property type="evidence" value="ECO:0007669"/>
    <property type="project" value="UniProtKB-SubCell"/>
</dbReference>
<dbReference type="EMBL" id="WNWS01000010">
    <property type="protein sequence ID" value="KAE9988197.1"/>
    <property type="molecule type" value="Genomic_DNA"/>
</dbReference>
<feature type="domain" description="Complex 1 LYR protein" evidence="17">
    <location>
        <begin position="115"/>
        <end position="169"/>
    </location>
</feature>
<comment type="subcellular location">
    <subcellularLocation>
        <location evidence="2">Mitochondrion inner membrane</location>
        <topology evidence="2">Peripheral membrane protein</topology>
        <orientation evidence="2">Matrix side</orientation>
    </subcellularLocation>
</comment>
<evidence type="ECO:0000256" key="15">
    <source>
        <dbReference type="ARBA" id="ARBA00032528"/>
    </source>
</evidence>
<dbReference type="GO" id="GO:0006120">
    <property type="term" value="P:mitochondrial electron transport, NADH to ubiquinone"/>
    <property type="evidence" value="ECO:0007669"/>
    <property type="project" value="InterPro"/>
</dbReference>
<evidence type="ECO:0000313" key="19">
    <source>
        <dbReference type="Proteomes" id="UP000447873"/>
    </source>
</evidence>
<dbReference type="CDD" id="cd20263">
    <property type="entry name" value="Complex1_LYR_NDUFB9_LYRM3"/>
    <property type="match status" value="1"/>
</dbReference>
<feature type="region of interest" description="Disordered" evidence="16">
    <location>
        <begin position="171"/>
        <end position="205"/>
    </location>
</feature>
<keyword evidence="9" id="KW-0999">Mitochondrion inner membrane</keyword>
<dbReference type="Proteomes" id="UP000447873">
    <property type="component" value="Unassembled WGS sequence"/>
</dbReference>
<keyword evidence="10" id="KW-0249">Electron transport</keyword>
<evidence type="ECO:0000256" key="6">
    <source>
        <dbReference type="ARBA" id="ARBA00022448"/>
    </source>
</evidence>
<dbReference type="InterPro" id="IPR008011">
    <property type="entry name" value="Complex1_LYR_dom"/>
</dbReference>
<dbReference type="InterPro" id="IPR033034">
    <property type="entry name" value="NDUFB9"/>
</dbReference>
<evidence type="ECO:0000256" key="14">
    <source>
        <dbReference type="ARBA" id="ARBA00030192"/>
    </source>
</evidence>
<comment type="function">
    <text evidence="1">Accessory subunit of the mitochondrial membrane respiratory chain NADH dehydrogenase (Complex I), that is believed to be not involved in catalysis. Complex I functions in the transfer of electrons from NADH to the respiratory chain. The immediate electron acceptor for the enzyme is believed to be ubiquinone.</text>
</comment>
<feature type="region of interest" description="Disordered" evidence="16">
    <location>
        <begin position="86"/>
        <end position="107"/>
    </location>
</feature>
<feature type="compositionally biased region" description="Pro residues" evidence="16">
    <location>
        <begin position="196"/>
        <end position="205"/>
    </location>
</feature>
<dbReference type="InterPro" id="IPR045292">
    <property type="entry name" value="Complex1_LYR_NDUFB9_LYRM3"/>
</dbReference>
<protein>
    <recommendedName>
        <fullName evidence="5">NADH dehydrogenase [ubiquinone] 1 beta subcomplex subunit 9</fullName>
    </recommendedName>
    <alternativeName>
        <fullName evidence="14">Complex I-B22</fullName>
    </alternativeName>
    <alternativeName>
        <fullName evidence="15">NADH-ubiquinone oxidoreductase B22 subunit</fullName>
    </alternativeName>
</protein>
<evidence type="ECO:0000313" key="18">
    <source>
        <dbReference type="EMBL" id="KAE9988197.1"/>
    </source>
</evidence>
<comment type="caution">
    <text evidence="18">The sequence shown here is derived from an EMBL/GenBank/DDBJ whole genome shotgun (WGS) entry which is preliminary data.</text>
</comment>
<dbReference type="AlphaFoldDB" id="A0A8H3ZCD8"/>
<evidence type="ECO:0000256" key="13">
    <source>
        <dbReference type="ARBA" id="ARBA00023136"/>
    </source>
</evidence>
<evidence type="ECO:0000256" key="16">
    <source>
        <dbReference type="SAM" id="MobiDB-lite"/>
    </source>
</evidence>
<dbReference type="PANTHER" id="PTHR12868">
    <property type="entry name" value="NADH-UBIQUINONE OXIDOREDUCTASE B22 SUBUNIT"/>
    <property type="match status" value="1"/>
</dbReference>
<evidence type="ECO:0000256" key="8">
    <source>
        <dbReference type="ARBA" id="ARBA00022660"/>
    </source>
</evidence>
<evidence type="ECO:0000256" key="10">
    <source>
        <dbReference type="ARBA" id="ARBA00022982"/>
    </source>
</evidence>
<accession>A0A8H3ZCD8</accession>
<evidence type="ECO:0000256" key="7">
    <source>
        <dbReference type="ARBA" id="ARBA00022553"/>
    </source>
</evidence>
<dbReference type="PANTHER" id="PTHR12868:SF0">
    <property type="entry name" value="NADH DEHYDROGENASE [UBIQUINONE] 1 BETA SUBCOMPLEX SUBUNIT 9"/>
    <property type="match status" value="1"/>
</dbReference>
<keyword evidence="8" id="KW-0679">Respiratory chain</keyword>
<dbReference type="Pfam" id="PF05347">
    <property type="entry name" value="Complex1_LYR"/>
    <property type="match status" value="1"/>
</dbReference>
<reference evidence="18 19" key="1">
    <citation type="submission" date="2018-12" db="EMBL/GenBank/DDBJ databases">
        <title>Venturia inaequalis Genome Resource.</title>
        <authorList>
            <person name="Lichtner F.J."/>
        </authorList>
    </citation>
    <scope>NUCLEOTIDE SEQUENCE [LARGE SCALE GENOMIC DNA]</scope>
    <source>
        <strain evidence="18 19">120213</strain>
    </source>
</reference>
<evidence type="ECO:0000256" key="9">
    <source>
        <dbReference type="ARBA" id="ARBA00022792"/>
    </source>
</evidence>
<name>A0A8H3ZCD8_VENIN</name>
<evidence type="ECO:0000256" key="5">
    <source>
        <dbReference type="ARBA" id="ARBA00018684"/>
    </source>
</evidence>
<proteinExistence type="inferred from homology"/>
<evidence type="ECO:0000256" key="3">
    <source>
        <dbReference type="ARBA" id="ARBA00009508"/>
    </source>
</evidence>
<keyword evidence="13" id="KW-0472">Membrane</keyword>
<evidence type="ECO:0000259" key="17">
    <source>
        <dbReference type="Pfam" id="PF05347"/>
    </source>
</evidence>
<evidence type="ECO:0000256" key="11">
    <source>
        <dbReference type="ARBA" id="ARBA00022990"/>
    </source>
</evidence>
<evidence type="ECO:0000256" key="12">
    <source>
        <dbReference type="ARBA" id="ARBA00023128"/>
    </source>
</evidence>
<sequence>MWDQEKYRHRQTAIDNVTHLLLIFPFYPWFGAELLASLSQRQEAVEHLRTSQLICRNTLNRYRTTTVNPTRNLTHHIGRRLWRQLSDHGPPGESVVRPPPTPTTPTSKILTLHSSLYRRALKLTLDWSVHRHIWRGQAMYIRSLFEAQKNVREPRQQKALIEETEALLEKWKHPDPYRPPTAPGGSKYERNLPAPILDPPPPMHL</sequence>
<comment type="subunit">
    <text evidence="4">Mammalian complex I is composed of 45 different subunits.</text>
</comment>
<keyword evidence="6" id="KW-0813">Transport</keyword>
<comment type="similarity">
    <text evidence="3">Belongs to the complex I LYR family.</text>
</comment>